<comment type="subcellular location">
    <subcellularLocation>
        <location evidence="1">Nucleus</location>
    </subcellularLocation>
</comment>
<gene>
    <name evidence="7" type="ORF">CcCBS67573_g08667</name>
</gene>
<evidence type="ECO:0000256" key="2">
    <source>
        <dbReference type="ARBA" id="ARBA00022448"/>
    </source>
</evidence>
<evidence type="ECO:0000256" key="1">
    <source>
        <dbReference type="ARBA" id="ARBA00004123"/>
    </source>
</evidence>
<keyword evidence="2" id="KW-0813">Transport</keyword>
<sequence length="1791" mass="194561">MLCTETGIGGVLRSKRIRLHYTIPIIGTEADYRSEANARAQGQGAELAQGHGGCVEAARAGQAGKALIQWRVLGGQKAVSLSVLDGPSPCDLVLLFPVPLLPTPRLLQDADTLLLHLMAVTVTGVFVRIQLALDENAMWVPRSLHSHDSGAVLDSQFLFMHDVQLPAAATVAHFPDLDTALIGVTTGGTLVLETPRPSDPAYRLQVIYPPRPTSITSTFKNLVASVATPMKFLSSWSGTGTNTVLPSNALQLNSSPYQQAAAQDLANPAATPVSIASVAHASSIFCFALCRDHKLRIYNATTCSHIKTFNLQKFLASATSSGYPGSHLEDTASVTGASSISGVANGMSNMAFSSSQASSSPGGTQLSEHGEQLLSWNPSANMASGLANRVKVFAFRSVDARGIPIDMEVGGAGLSFKVAVYVEAMASGDVGAEDSSAFDAPNLQQQQQQQHKNGAGGFVFFEAEVDAGGSWRQIHYIGNSSIDSTLERKDVQVKDFAFAQVSRFATQNTAAADDIMVEDEDEDMQGVLDKELFQVWVLSAPVAKRGLFAGNNPNPLPQSAVHWADFEISAVEDRNGLRIRGRGNGFSQLLQWNKTAANTFSDEAKIDGLDYECTMRSVEDVFADYILQVERFSSHTIFQALELYVERFAALDAYIDPVKDLHDLAMISAEANIKDATPIPKSVSAEGAVLREIMSKTIGTYSLDLSNSDLNVAKDVLQKEWESLLQVCFRLRSVENEPLGLYVEDCGLSAAGAESHSMPRSFVIRRGRVGAVRPCDSAEIVTSLERSRLNPLSAINLFNESITSSWINESFLAELSLLFKIVDKCKNALGLDAVSEILNEVRLALKRGLPGTADMAIKTIIPQKLFQPLLGGGAAAAGFLEFVKLVKSFSNFGALIEGCLRIISLESASVLPRDYIVDTDTSFEVSSLVASLMSESFAEIAAARNRFVTDLLLVIVAVLKTSQGAGGDKSLAGLIPRRLVARVLGAYQSCELASFVANTHVTLNRKQTAERDMMDLDIVNQDEIHIVPLSLLLSQSLFKSGKALVSKSVTVEERSAFLVDSATKVFAGLGLFGSDTDKDPLSLPDGLMMCAWHLASSGFPDAAWGLIEGLPHDTFHTQYLKGFVKMKASSHELAQKAFEKAAGAFGRSNVAGREVFSLLLDESVLSGGLLAYYQHVSALFADVQAHKMVTVFAKLALESMTKKEKSDNMDLCKSLWSTMFNHALEAKEFEKAFSFLMENSDMEFRKYSMRAFITSLCKNHQIAALCSYNFAGLQFEVEESLLFSAKARSVVPIPVRGPSSEPNYHRILYSYYTSRDDNRNAAKIMFEYARRLNSVGSLDIGGGSLSEVLTEQAYAYLAAINSLELVHENNRYLLHREKEERSLTYNKNKNQYVAASFLESDYGSTDSTTNHQNARLAVVSLKDIRKEYQLTLAKLNLAKDYHELDVSPGLPDVEMAISLLTHEAKFDFAIKLAKVFDKHLDEIFGEFGARCVMLTESDLVGAPTYHAPLIDEQPVGLEGSSSEKAWGALRVRLDERANESRVTEYRKAAIDNALLKNPEIELPLWLTKSLKESKPEELVRIYLRHGLVQKAAIVAVDYVKERYTAGPQNDNGIQPTHCSKWLSAGAIDQVLLALESEIANENESKDDTDETSSSDLEKLQHELAGTLYHYISMVRDETLMLAPDTNMDCVAQPEDINCSLRYDAQLGDTANPARKSNILSRLGPATASTKGPSILARLGPAATTISGGENLFGASRGGSAFSFGATSATTATSSVFGVLGFDLGNDNYLLS</sequence>
<evidence type="ECO:0000256" key="3">
    <source>
        <dbReference type="ARBA" id="ARBA00023242"/>
    </source>
</evidence>
<dbReference type="Pfam" id="PF23347">
    <property type="entry name" value="TPR_Nup160_C"/>
    <property type="match status" value="1"/>
</dbReference>
<feature type="domain" description="NUP160 C-terminal TPR" evidence="5">
    <location>
        <begin position="1421"/>
        <end position="1650"/>
    </location>
</feature>
<dbReference type="Proteomes" id="UP000320333">
    <property type="component" value="Unassembled WGS sequence"/>
</dbReference>
<feature type="domain" description="Nucleoporin Nup120/160 beta-propeller" evidence="4">
    <location>
        <begin position="591"/>
        <end position="779"/>
    </location>
</feature>
<dbReference type="STRING" id="246404.A0A507EHC9"/>
<organism evidence="7 8">
    <name type="scientific">Chytriomyces confervae</name>
    <dbReference type="NCBI Taxonomy" id="246404"/>
    <lineage>
        <taxon>Eukaryota</taxon>
        <taxon>Fungi</taxon>
        <taxon>Fungi incertae sedis</taxon>
        <taxon>Chytridiomycota</taxon>
        <taxon>Chytridiomycota incertae sedis</taxon>
        <taxon>Chytridiomycetes</taxon>
        <taxon>Chytridiales</taxon>
        <taxon>Chytriomycetaceae</taxon>
        <taxon>Chytriomyces</taxon>
    </lineage>
</organism>
<dbReference type="InterPro" id="IPR056535">
    <property type="entry name" value="TPR_NUP160_M"/>
</dbReference>
<name>A0A507EHC9_9FUNG</name>
<evidence type="ECO:0000313" key="8">
    <source>
        <dbReference type="Proteomes" id="UP000320333"/>
    </source>
</evidence>
<dbReference type="PANTHER" id="PTHR21286">
    <property type="entry name" value="NUCLEAR PORE COMPLEX PROTEIN NUP160"/>
    <property type="match status" value="1"/>
</dbReference>
<evidence type="ECO:0000259" key="5">
    <source>
        <dbReference type="Pfam" id="PF23347"/>
    </source>
</evidence>
<evidence type="ECO:0000259" key="6">
    <source>
        <dbReference type="Pfam" id="PF23354"/>
    </source>
</evidence>
<dbReference type="OrthoDB" id="67716at2759"/>
<dbReference type="EMBL" id="QEAP01000604">
    <property type="protein sequence ID" value="TPX63513.1"/>
    <property type="molecule type" value="Genomic_DNA"/>
</dbReference>
<evidence type="ECO:0000259" key="4">
    <source>
        <dbReference type="Pfam" id="PF11715"/>
    </source>
</evidence>
<dbReference type="Pfam" id="PF11715">
    <property type="entry name" value="Beta-prop_Nup120_160"/>
    <property type="match status" value="2"/>
</dbReference>
<dbReference type="InterPro" id="IPR021717">
    <property type="entry name" value="Nucleoporin_Nup160"/>
</dbReference>
<feature type="domain" description="Nucleoporin Nup120/160 beta-propeller" evidence="4">
    <location>
        <begin position="68"/>
        <end position="312"/>
    </location>
</feature>
<reference evidence="7 8" key="1">
    <citation type="journal article" date="2019" name="Sci. Rep.">
        <title>Comparative genomics of chytrid fungi reveal insights into the obligate biotrophic and pathogenic lifestyle of Synchytrium endobioticum.</title>
        <authorList>
            <person name="van de Vossenberg B.T.L.H."/>
            <person name="Warris S."/>
            <person name="Nguyen H.D.T."/>
            <person name="van Gent-Pelzer M.P.E."/>
            <person name="Joly D.L."/>
            <person name="van de Geest H.C."/>
            <person name="Bonants P.J.M."/>
            <person name="Smith D.S."/>
            <person name="Levesque C.A."/>
            <person name="van der Lee T.A.J."/>
        </authorList>
    </citation>
    <scope>NUCLEOTIDE SEQUENCE [LARGE SCALE GENOMIC DNA]</scope>
    <source>
        <strain evidence="7 8">CBS 675.73</strain>
    </source>
</reference>
<dbReference type="InterPro" id="IPR059141">
    <property type="entry name" value="Beta-prop_Nup120_160"/>
</dbReference>
<dbReference type="InterPro" id="IPR056536">
    <property type="entry name" value="TPR_NUP160_C"/>
</dbReference>
<feature type="domain" description="NUP160 middle TPR" evidence="6">
    <location>
        <begin position="1117"/>
        <end position="1365"/>
    </location>
</feature>
<comment type="caution">
    <text evidence="7">The sequence shown here is derived from an EMBL/GenBank/DDBJ whole genome shotgun (WGS) entry which is preliminary data.</text>
</comment>
<dbReference type="GO" id="GO:0017056">
    <property type="term" value="F:structural constituent of nuclear pore"/>
    <property type="evidence" value="ECO:0007669"/>
    <property type="project" value="TreeGrafter"/>
</dbReference>
<accession>A0A507EHC9</accession>
<protein>
    <submittedName>
        <fullName evidence="7">Uncharacterized protein</fullName>
    </submittedName>
</protein>
<keyword evidence="8" id="KW-1185">Reference proteome</keyword>
<dbReference type="Pfam" id="PF23354">
    <property type="entry name" value="TPR_NUP160_120_M"/>
    <property type="match status" value="1"/>
</dbReference>
<dbReference type="PANTHER" id="PTHR21286:SF0">
    <property type="entry name" value="NUCLEAR PORE COMPLEX PROTEIN NUP160"/>
    <property type="match status" value="1"/>
</dbReference>
<dbReference type="GO" id="GO:0005643">
    <property type="term" value="C:nuclear pore"/>
    <property type="evidence" value="ECO:0007669"/>
    <property type="project" value="TreeGrafter"/>
</dbReference>
<proteinExistence type="predicted"/>
<evidence type="ECO:0000313" key="7">
    <source>
        <dbReference type="EMBL" id="TPX63513.1"/>
    </source>
</evidence>
<keyword evidence="3" id="KW-0539">Nucleus</keyword>